<proteinExistence type="predicted"/>
<sequence>MPMVPTRSANQLNKFPEAHVSVEYIKLPNQEKKESETENCGASTMGLRSFAHVLPRTFLKDLKATQDDEYIELLDQEEKEPEIENYQATPKMRARHVEDMLKAHDVAKKLDLQNEEENEPETKNYRATTNTRGRYKEILKATAVQFDENHPDTTKNPEIPAKDIFKGPEVTESHPGTTNIRARSAEVMSKTLQIAKNFKLQNQEIKELKTANDQLRVEMQGQKTENEQLRVEKNELQEKVNELEEKLANVQARFDTAQAAFLAQINTQDAILTYNNAKQANT</sequence>
<evidence type="ECO:0000256" key="1">
    <source>
        <dbReference type="SAM" id="Coils"/>
    </source>
</evidence>
<accession>A0A8K0QVR6</accession>
<feature type="compositionally biased region" description="Basic and acidic residues" evidence="2">
    <location>
        <begin position="148"/>
        <end position="172"/>
    </location>
</feature>
<keyword evidence="4" id="KW-1185">Reference proteome</keyword>
<keyword evidence="1" id="KW-0175">Coiled coil</keyword>
<organism evidence="3 4">
    <name type="scientific">Paraphoma chrysanthemicola</name>
    <dbReference type="NCBI Taxonomy" id="798071"/>
    <lineage>
        <taxon>Eukaryota</taxon>
        <taxon>Fungi</taxon>
        <taxon>Dikarya</taxon>
        <taxon>Ascomycota</taxon>
        <taxon>Pezizomycotina</taxon>
        <taxon>Dothideomycetes</taxon>
        <taxon>Pleosporomycetidae</taxon>
        <taxon>Pleosporales</taxon>
        <taxon>Pleosporineae</taxon>
        <taxon>Phaeosphaeriaceae</taxon>
        <taxon>Paraphoma</taxon>
    </lineage>
</organism>
<reference evidence="3" key="1">
    <citation type="journal article" date="2021" name="Nat. Commun.">
        <title>Genetic determinants of endophytism in the Arabidopsis root mycobiome.</title>
        <authorList>
            <person name="Mesny F."/>
            <person name="Miyauchi S."/>
            <person name="Thiergart T."/>
            <person name="Pickel B."/>
            <person name="Atanasova L."/>
            <person name="Karlsson M."/>
            <person name="Huettel B."/>
            <person name="Barry K.W."/>
            <person name="Haridas S."/>
            <person name="Chen C."/>
            <person name="Bauer D."/>
            <person name="Andreopoulos W."/>
            <person name="Pangilinan J."/>
            <person name="LaButti K."/>
            <person name="Riley R."/>
            <person name="Lipzen A."/>
            <person name="Clum A."/>
            <person name="Drula E."/>
            <person name="Henrissat B."/>
            <person name="Kohler A."/>
            <person name="Grigoriev I.V."/>
            <person name="Martin F.M."/>
            <person name="Hacquard S."/>
        </authorList>
    </citation>
    <scope>NUCLEOTIDE SEQUENCE</scope>
    <source>
        <strain evidence="3">MPI-SDFR-AT-0120</strain>
    </source>
</reference>
<comment type="caution">
    <text evidence="3">The sequence shown here is derived from an EMBL/GenBank/DDBJ whole genome shotgun (WGS) entry which is preliminary data.</text>
</comment>
<dbReference type="EMBL" id="JAGMVJ010000026">
    <property type="protein sequence ID" value="KAH7070800.1"/>
    <property type="molecule type" value="Genomic_DNA"/>
</dbReference>
<name>A0A8K0QVR6_9PLEO</name>
<protein>
    <submittedName>
        <fullName evidence="3">Uncharacterized protein</fullName>
    </submittedName>
</protein>
<feature type="coiled-coil region" evidence="1">
    <location>
        <begin position="198"/>
        <end position="260"/>
    </location>
</feature>
<feature type="region of interest" description="Disordered" evidence="2">
    <location>
        <begin position="148"/>
        <end position="176"/>
    </location>
</feature>
<dbReference type="AlphaFoldDB" id="A0A8K0QVR6"/>
<evidence type="ECO:0000313" key="3">
    <source>
        <dbReference type="EMBL" id="KAH7070800.1"/>
    </source>
</evidence>
<gene>
    <name evidence="3" type="ORF">FB567DRAFT_554590</name>
</gene>
<dbReference type="Proteomes" id="UP000813461">
    <property type="component" value="Unassembled WGS sequence"/>
</dbReference>
<evidence type="ECO:0000313" key="4">
    <source>
        <dbReference type="Proteomes" id="UP000813461"/>
    </source>
</evidence>
<evidence type="ECO:0000256" key="2">
    <source>
        <dbReference type="SAM" id="MobiDB-lite"/>
    </source>
</evidence>